<comment type="caution">
    <text evidence="14">The sequence shown here is derived from an EMBL/GenBank/DDBJ whole genome shotgun (WGS) entry which is preliminary data.</text>
</comment>
<protein>
    <submittedName>
        <fullName evidence="14">DUF1211 domain-containing protein</fullName>
    </submittedName>
</protein>
<evidence type="ECO:0000313" key="14">
    <source>
        <dbReference type="EMBL" id="RFS22034.1"/>
    </source>
</evidence>
<gene>
    <name evidence="14" type="ORF">DVR12_15440</name>
</gene>
<organism evidence="14 15">
    <name type="scientific">Chitinophaga silvatica</name>
    <dbReference type="NCBI Taxonomy" id="2282649"/>
    <lineage>
        <taxon>Bacteria</taxon>
        <taxon>Pseudomonadati</taxon>
        <taxon>Bacteroidota</taxon>
        <taxon>Chitinophagia</taxon>
        <taxon>Chitinophagales</taxon>
        <taxon>Chitinophagaceae</taxon>
        <taxon>Chitinophaga</taxon>
    </lineage>
</organism>
<feature type="transmembrane region" description="Helical" evidence="13">
    <location>
        <begin position="59"/>
        <end position="79"/>
    </location>
</feature>
<keyword evidence="10 13" id="KW-0472">Membrane</keyword>
<keyword evidence="15" id="KW-1185">Reference proteome</keyword>
<dbReference type="GO" id="GO:0015252">
    <property type="term" value="F:proton channel activity"/>
    <property type="evidence" value="ECO:0007669"/>
    <property type="project" value="InterPro"/>
</dbReference>
<feature type="transmembrane region" description="Helical" evidence="13">
    <location>
        <begin position="170"/>
        <end position="192"/>
    </location>
</feature>
<feature type="transmembrane region" description="Helical" evidence="13">
    <location>
        <begin position="100"/>
        <end position="117"/>
    </location>
</feature>
<keyword evidence="11" id="KW-0407">Ion channel</keyword>
<keyword evidence="8 13" id="KW-1133">Transmembrane helix</keyword>
<evidence type="ECO:0000256" key="7">
    <source>
        <dbReference type="ARBA" id="ARBA00022958"/>
    </source>
</evidence>
<name>A0A3E1Y9F3_9BACT</name>
<keyword evidence="4" id="KW-0633">Potassium transport</keyword>
<dbReference type="Proteomes" id="UP000260644">
    <property type="component" value="Unassembled WGS sequence"/>
</dbReference>
<comment type="subcellular location">
    <subcellularLocation>
        <location evidence="1">Membrane</location>
        <topology evidence="1">Multi-pass membrane protein</topology>
    </subcellularLocation>
</comment>
<comment type="similarity">
    <text evidence="2">Belongs to the TMEM175 family.</text>
</comment>
<evidence type="ECO:0000256" key="8">
    <source>
        <dbReference type="ARBA" id="ARBA00022989"/>
    </source>
</evidence>
<dbReference type="AlphaFoldDB" id="A0A3E1Y9F3"/>
<evidence type="ECO:0000256" key="13">
    <source>
        <dbReference type="SAM" id="Phobius"/>
    </source>
</evidence>
<feature type="transmembrane region" description="Helical" evidence="13">
    <location>
        <begin position="20"/>
        <end position="39"/>
    </location>
</feature>
<evidence type="ECO:0000256" key="2">
    <source>
        <dbReference type="ARBA" id="ARBA00006920"/>
    </source>
</evidence>
<dbReference type="PANTHER" id="PTHR31462">
    <property type="entry name" value="ENDOSOMAL/LYSOSOMAL POTASSIUM CHANNEL TMEM175"/>
    <property type="match status" value="1"/>
</dbReference>
<keyword evidence="3" id="KW-0813">Transport</keyword>
<accession>A0A3E1Y9F3</accession>
<keyword evidence="7" id="KW-0630">Potassium</keyword>
<evidence type="ECO:0000256" key="5">
    <source>
        <dbReference type="ARBA" id="ARBA00022692"/>
    </source>
</evidence>
<comment type="catalytic activity">
    <reaction evidence="12">
        <text>K(+)(in) = K(+)(out)</text>
        <dbReference type="Rhea" id="RHEA:29463"/>
        <dbReference type="ChEBI" id="CHEBI:29103"/>
    </reaction>
</comment>
<dbReference type="GO" id="GO:0016020">
    <property type="term" value="C:membrane"/>
    <property type="evidence" value="ECO:0007669"/>
    <property type="project" value="UniProtKB-SubCell"/>
</dbReference>
<evidence type="ECO:0000256" key="11">
    <source>
        <dbReference type="ARBA" id="ARBA00023303"/>
    </source>
</evidence>
<dbReference type="GO" id="GO:0005267">
    <property type="term" value="F:potassium channel activity"/>
    <property type="evidence" value="ECO:0007669"/>
    <property type="project" value="UniProtKB-KW"/>
</dbReference>
<evidence type="ECO:0000256" key="1">
    <source>
        <dbReference type="ARBA" id="ARBA00004141"/>
    </source>
</evidence>
<feature type="transmembrane region" description="Helical" evidence="13">
    <location>
        <begin position="123"/>
        <end position="149"/>
    </location>
</feature>
<keyword evidence="9" id="KW-0406">Ion transport</keyword>
<evidence type="ECO:0000313" key="15">
    <source>
        <dbReference type="Proteomes" id="UP000260644"/>
    </source>
</evidence>
<evidence type="ECO:0000256" key="10">
    <source>
        <dbReference type="ARBA" id="ARBA00023136"/>
    </source>
</evidence>
<dbReference type="InterPro" id="IPR010617">
    <property type="entry name" value="TMEM175-like"/>
</dbReference>
<dbReference type="EMBL" id="QPMM01000007">
    <property type="protein sequence ID" value="RFS22034.1"/>
    <property type="molecule type" value="Genomic_DNA"/>
</dbReference>
<dbReference type="PANTHER" id="PTHR31462:SF5">
    <property type="entry name" value="ENDOSOMAL_LYSOSOMAL PROTON CHANNEL TMEM175"/>
    <property type="match status" value="1"/>
</dbReference>
<keyword evidence="5 13" id="KW-0812">Transmembrane</keyword>
<evidence type="ECO:0000256" key="6">
    <source>
        <dbReference type="ARBA" id="ARBA00022826"/>
    </source>
</evidence>
<keyword evidence="6" id="KW-0631">Potassium channel</keyword>
<reference evidence="14 15" key="1">
    <citation type="submission" date="2018-07" db="EMBL/GenBank/DDBJ databases">
        <title>Chitinophaga K2CV101002-2 sp. nov., isolated from a monsoon evergreen broad-leaved forest soil.</title>
        <authorList>
            <person name="Lv Y."/>
        </authorList>
    </citation>
    <scope>NUCLEOTIDE SEQUENCE [LARGE SCALE GENOMIC DNA]</scope>
    <source>
        <strain evidence="14 15">GDMCC 1.1288</strain>
    </source>
</reference>
<evidence type="ECO:0000256" key="9">
    <source>
        <dbReference type="ARBA" id="ARBA00023065"/>
    </source>
</evidence>
<evidence type="ECO:0000256" key="3">
    <source>
        <dbReference type="ARBA" id="ARBA00022448"/>
    </source>
</evidence>
<proteinExistence type="inferred from homology"/>
<dbReference type="Pfam" id="PF06736">
    <property type="entry name" value="TMEM175"/>
    <property type="match status" value="1"/>
</dbReference>
<sequence>MSMSVLKEPKPHREFELERLILFSDAVFAIAITLLIIEIKLPSLPNKLSEHDYWVALKPVATEFSVFAASFVFIGNFWVRHLNLCRFLQQYNEGLIRRNLFFLFFIVSFPFSTSAILHTNEHFMLPFFIYLCNLSGCLAALFWISYYIFQRNPGLTIPGHHTEKELLYQRFKYGFLTMATGFTCIVMTYFLYPENITYQRISYFSIPILALFNHFRLKIKKRNTLRLVHRVAPNNHN</sequence>
<feature type="transmembrane region" description="Helical" evidence="13">
    <location>
        <begin position="198"/>
        <end position="217"/>
    </location>
</feature>
<evidence type="ECO:0000256" key="12">
    <source>
        <dbReference type="ARBA" id="ARBA00034430"/>
    </source>
</evidence>
<evidence type="ECO:0000256" key="4">
    <source>
        <dbReference type="ARBA" id="ARBA00022538"/>
    </source>
</evidence>